<reference evidence="2" key="2">
    <citation type="submission" date="2020-09" db="EMBL/GenBank/DDBJ databases">
        <authorList>
            <person name="Sun Q."/>
            <person name="Zhou Y."/>
        </authorList>
    </citation>
    <scope>NUCLEOTIDE SEQUENCE</scope>
    <source>
        <strain evidence="2">CGMCC 4.7138</strain>
    </source>
</reference>
<dbReference type="EMBL" id="BMMN01000002">
    <property type="protein sequence ID" value="GGO05963.1"/>
    <property type="molecule type" value="Genomic_DNA"/>
</dbReference>
<comment type="caution">
    <text evidence="2">The sequence shown here is derived from an EMBL/GenBank/DDBJ whole genome shotgun (WGS) entry which is preliminary data.</text>
</comment>
<organism evidence="2 3">
    <name type="scientific">Microbispora bryophytorum</name>
    <dbReference type="NCBI Taxonomy" id="1460882"/>
    <lineage>
        <taxon>Bacteria</taxon>
        <taxon>Bacillati</taxon>
        <taxon>Actinomycetota</taxon>
        <taxon>Actinomycetes</taxon>
        <taxon>Streptosporangiales</taxon>
        <taxon>Streptosporangiaceae</taxon>
        <taxon>Microbispora</taxon>
    </lineage>
</organism>
<sequence length="75" mass="7853">MSPVPKWNSVADSAVAASATAGRRIGECIVQPPSPVAPTLPAPAWTHITGGSDPGTTRRDRDRSETRGTGFHSKE</sequence>
<accession>A0A8H9L9C1</accession>
<name>A0A8H9L9C1_9ACTN</name>
<feature type="region of interest" description="Disordered" evidence="1">
    <location>
        <begin position="29"/>
        <end position="75"/>
    </location>
</feature>
<gene>
    <name evidence="2" type="ORF">GCM10011574_18260</name>
</gene>
<evidence type="ECO:0000313" key="2">
    <source>
        <dbReference type="EMBL" id="GGO05963.1"/>
    </source>
</evidence>
<feature type="compositionally biased region" description="Basic and acidic residues" evidence="1">
    <location>
        <begin position="56"/>
        <end position="75"/>
    </location>
</feature>
<proteinExistence type="predicted"/>
<evidence type="ECO:0000313" key="3">
    <source>
        <dbReference type="Proteomes" id="UP000653480"/>
    </source>
</evidence>
<protein>
    <submittedName>
        <fullName evidence="2">Uncharacterized protein</fullName>
    </submittedName>
</protein>
<dbReference type="Proteomes" id="UP000653480">
    <property type="component" value="Unassembled WGS sequence"/>
</dbReference>
<evidence type="ECO:0000256" key="1">
    <source>
        <dbReference type="SAM" id="MobiDB-lite"/>
    </source>
</evidence>
<dbReference type="AlphaFoldDB" id="A0A8H9L9C1"/>
<keyword evidence="3" id="KW-1185">Reference proteome</keyword>
<feature type="compositionally biased region" description="Pro residues" evidence="1">
    <location>
        <begin position="32"/>
        <end position="41"/>
    </location>
</feature>
<reference evidence="2" key="1">
    <citation type="journal article" date="2014" name="Int. J. Syst. Evol. Microbiol.">
        <title>Complete genome sequence of Corynebacterium casei LMG S-19264T (=DSM 44701T), isolated from a smear-ripened cheese.</title>
        <authorList>
            <consortium name="US DOE Joint Genome Institute (JGI-PGF)"/>
            <person name="Walter F."/>
            <person name="Albersmeier A."/>
            <person name="Kalinowski J."/>
            <person name="Ruckert C."/>
        </authorList>
    </citation>
    <scope>NUCLEOTIDE SEQUENCE</scope>
    <source>
        <strain evidence="2">CGMCC 4.7138</strain>
    </source>
</reference>